<gene>
    <name evidence="1" type="ORF">ATANTOWER_026292</name>
</gene>
<keyword evidence="2" id="KW-1185">Reference proteome</keyword>
<accession>A0ABU7BMD7</accession>
<comment type="caution">
    <text evidence="1">The sequence shown here is derived from an EMBL/GenBank/DDBJ whole genome shotgun (WGS) entry which is preliminary data.</text>
</comment>
<organism evidence="1 2">
    <name type="scientific">Ataeniobius toweri</name>
    <dbReference type="NCBI Taxonomy" id="208326"/>
    <lineage>
        <taxon>Eukaryota</taxon>
        <taxon>Metazoa</taxon>
        <taxon>Chordata</taxon>
        <taxon>Craniata</taxon>
        <taxon>Vertebrata</taxon>
        <taxon>Euteleostomi</taxon>
        <taxon>Actinopterygii</taxon>
        <taxon>Neopterygii</taxon>
        <taxon>Teleostei</taxon>
        <taxon>Neoteleostei</taxon>
        <taxon>Acanthomorphata</taxon>
        <taxon>Ovalentaria</taxon>
        <taxon>Atherinomorphae</taxon>
        <taxon>Cyprinodontiformes</taxon>
        <taxon>Goodeidae</taxon>
        <taxon>Ataeniobius</taxon>
    </lineage>
</organism>
<evidence type="ECO:0000313" key="1">
    <source>
        <dbReference type="EMBL" id="MED6251240.1"/>
    </source>
</evidence>
<reference evidence="1 2" key="1">
    <citation type="submission" date="2021-07" db="EMBL/GenBank/DDBJ databases">
        <authorList>
            <person name="Palmer J.M."/>
        </authorList>
    </citation>
    <scope>NUCLEOTIDE SEQUENCE [LARGE SCALE GENOMIC DNA]</scope>
    <source>
        <strain evidence="1 2">AT_MEX2019</strain>
        <tissue evidence="1">Muscle</tissue>
    </source>
</reference>
<protein>
    <submittedName>
        <fullName evidence="1">Uncharacterized protein</fullName>
    </submittedName>
</protein>
<dbReference type="Proteomes" id="UP001345963">
    <property type="component" value="Unassembled WGS sequence"/>
</dbReference>
<sequence length="116" mass="13075">MPIIQTDLATFSHQEQQILCTICASDLNEDQQKYYLRLLLVVQGPKHCWAWKRGATGATDLGPVLVEEFSARGASEQYFVSVYTTVKIGRDLRAGLIKCPISLENKIFTVIQKKTE</sequence>
<dbReference type="EMBL" id="JAHUTI010059629">
    <property type="protein sequence ID" value="MED6251240.1"/>
    <property type="molecule type" value="Genomic_DNA"/>
</dbReference>
<name>A0ABU7BMD7_9TELE</name>
<proteinExistence type="predicted"/>
<evidence type="ECO:0000313" key="2">
    <source>
        <dbReference type="Proteomes" id="UP001345963"/>
    </source>
</evidence>